<dbReference type="PANTHER" id="PTHR35149:SF1">
    <property type="entry name" value="DUF5655 DOMAIN-CONTAINING PROTEIN"/>
    <property type="match status" value="1"/>
</dbReference>
<dbReference type="InterPro" id="IPR040843">
    <property type="entry name" value="RAMA"/>
</dbReference>
<dbReference type="EMBL" id="CABN01000015">
    <property type="protein sequence ID" value="CBH99437.1"/>
    <property type="molecule type" value="Genomic_DNA"/>
</dbReference>
<proteinExistence type="predicted"/>
<comment type="caution">
    <text evidence="3">The sequence shown here is derived from an EMBL/GenBank/DDBJ whole genome shotgun (WGS) entry which is preliminary data.</text>
</comment>
<evidence type="ECO:0000259" key="2">
    <source>
        <dbReference type="Pfam" id="PF18755"/>
    </source>
</evidence>
<dbReference type="PANTHER" id="PTHR35149">
    <property type="entry name" value="SLL5132 PROTEIN"/>
    <property type="match status" value="1"/>
</dbReference>
<accession>E6PWX8</accession>
<protein>
    <recommendedName>
        <fullName evidence="4">DUF1524 domain-containing protein</fullName>
    </recommendedName>
</protein>
<name>E6PWX8_9ZZZZ</name>
<evidence type="ECO:0000259" key="1">
    <source>
        <dbReference type="Pfam" id="PF07510"/>
    </source>
</evidence>
<dbReference type="Pfam" id="PF07510">
    <property type="entry name" value="GmrSD_C"/>
    <property type="match status" value="1"/>
</dbReference>
<dbReference type="InterPro" id="IPR011089">
    <property type="entry name" value="GmrSD_C"/>
</dbReference>
<feature type="domain" description="RAMA" evidence="2">
    <location>
        <begin position="294"/>
        <end position="384"/>
    </location>
</feature>
<sequence length="400" mass="44602">MSRAALVYRRITEEGDNTTGQIDRVGLFAYRIKAMESDVMKSALLALLDPEQPAVAPGIIESALDAVESWLTRRMLVRATTKSYTQVAAELVATIRQAAPNLIDQKVRSYLTSQTAEAKYWPDDDEMRSELTKMPIYRKVSRSRLRMVLEAIEDYRRGYRPGGKEYAGMRVPRNGFWVEHIMPQSWEAAWKPPMEGTLQDRAQRIHTLGNLTLLSAKLNNAVSNGPWLGATGKKAALQKHDLLILNRELDSFSADGWTDESIMKRTDKLIQGVLDIWTVPPGYTSSTVRDVPIAAHSVDLSDLLSAGLIGVGQRIFPQALNLREHTGQILSDGRIDIGGIVFETPSGAAHHLRKKATNGWSFWLTDPQTKKSLASIRREYLDKASPESNLIDDDDDSTAT</sequence>
<feature type="domain" description="GmrSD restriction endonucleases C-terminal" evidence="1">
    <location>
        <begin position="121"/>
        <end position="270"/>
    </location>
</feature>
<reference evidence="3" key="1">
    <citation type="submission" date="2009-10" db="EMBL/GenBank/DDBJ databases">
        <title>Diversity of trophic interactions inside an arsenic-rich microbial ecosystem.</title>
        <authorList>
            <person name="Bertin P.N."/>
            <person name="Heinrich-Salmeron A."/>
            <person name="Pelletier E."/>
            <person name="Goulhen-Chollet F."/>
            <person name="Arsene-Ploetze F."/>
            <person name="Gallien S."/>
            <person name="Calteau A."/>
            <person name="Vallenet D."/>
            <person name="Casiot C."/>
            <person name="Chane-Woon-Ming B."/>
            <person name="Giloteaux L."/>
            <person name="Barakat M."/>
            <person name="Bonnefoy V."/>
            <person name="Bruneel O."/>
            <person name="Chandler M."/>
            <person name="Cleiss J."/>
            <person name="Duran R."/>
            <person name="Elbaz-Poulichet F."/>
            <person name="Fonknechten N."/>
            <person name="Lauga B."/>
            <person name="Mornico D."/>
            <person name="Ortet P."/>
            <person name="Schaeffer C."/>
            <person name="Siguier P."/>
            <person name="Alexander Thil Smith A."/>
            <person name="Van Dorsselaer A."/>
            <person name="Weissenbach J."/>
            <person name="Medigue C."/>
            <person name="Le Paslier D."/>
        </authorList>
    </citation>
    <scope>NUCLEOTIDE SEQUENCE</scope>
</reference>
<dbReference type="AlphaFoldDB" id="E6PWX8"/>
<evidence type="ECO:0008006" key="4">
    <source>
        <dbReference type="Google" id="ProtNLM"/>
    </source>
</evidence>
<organism evidence="3">
    <name type="scientific">mine drainage metagenome</name>
    <dbReference type="NCBI Taxonomy" id="410659"/>
    <lineage>
        <taxon>unclassified sequences</taxon>
        <taxon>metagenomes</taxon>
        <taxon>ecological metagenomes</taxon>
    </lineage>
</organism>
<gene>
    <name evidence="3" type="ORF">CARN3_0358</name>
</gene>
<dbReference type="Pfam" id="PF18755">
    <property type="entry name" value="RAMA"/>
    <property type="match status" value="1"/>
</dbReference>
<evidence type="ECO:0000313" key="3">
    <source>
        <dbReference type="EMBL" id="CBH99437.1"/>
    </source>
</evidence>